<proteinExistence type="predicted"/>
<keyword evidence="2" id="KW-1185">Reference proteome</keyword>
<evidence type="ECO:0000313" key="2">
    <source>
        <dbReference type="Proteomes" id="UP000054324"/>
    </source>
</evidence>
<reference evidence="1 2" key="1">
    <citation type="submission" date="2013-11" db="EMBL/GenBank/DDBJ databases">
        <title>Opisthorchis viverrini - life in the bile duct.</title>
        <authorList>
            <person name="Young N.D."/>
            <person name="Nagarajan N."/>
            <person name="Lin S.J."/>
            <person name="Korhonen P.K."/>
            <person name="Jex A.R."/>
            <person name="Hall R.S."/>
            <person name="Safavi-Hemami H."/>
            <person name="Kaewkong W."/>
            <person name="Bertrand D."/>
            <person name="Gao S."/>
            <person name="Seet Q."/>
            <person name="Wongkham S."/>
            <person name="Teh B.T."/>
            <person name="Wongkham C."/>
            <person name="Intapan P.M."/>
            <person name="Maleewong W."/>
            <person name="Yang X."/>
            <person name="Hu M."/>
            <person name="Wang Z."/>
            <person name="Hofmann A."/>
            <person name="Sternberg P.W."/>
            <person name="Tan P."/>
            <person name="Wang J."/>
            <person name="Gasser R.B."/>
        </authorList>
    </citation>
    <scope>NUCLEOTIDE SEQUENCE [LARGE SCALE GENOMIC DNA]</scope>
</reference>
<dbReference type="KEGG" id="ovi:T265_09721"/>
<gene>
    <name evidence="1" type="ORF">T265_09721</name>
</gene>
<evidence type="ECO:0000313" key="1">
    <source>
        <dbReference type="EMBL" id="KER22103.1"/>
    </source>
</evidence>
<dbReference type="RefSeq" id="XP_009174148.1">
    <property type="nucleotide sequence ID" value="XM_009175884.1"/>
</dbReference>
<dbReference type="CTD" id="20323889"/>
<dbReference type="EMBL" id="KL596919">
    <property type="protein sequence ID" value="KER22103.1"/>
    <property type="molecule type" value="Genomic_DNA"/>
</dbReference>
<accession>A0A074Z4W5</accession>
<dbReference type="Proteomes" id="UP000054324">
    <property type="component" value="Unassembled WGS sequence"/>
</dbReference>
<protein>
    <submittedName>
        <fullName evidence="1">Uncharacterized protein</fullName>
    </submittedName>
</protein>
<sequence length="79" mass="8978">MNTIAKDLKGFEKYRDDVIVHAADKATHVSGDSYPHTLQTHFIPQLKQHKKLSTVFQPHGAASHYSNQLSVSKFWMNKA</sequence>
<organism evidence="1 2">
    <name type="scientific">Opisthorchis viverrini</name>
    <name type="common">Southeast Asian liver fluke</name>
    <dbReference type="NCBI Taxonomy" id="6198"/>
    <lineage>
        <taxon>Eukaryota</taxon>
        <taxon>Metazoa</taxon>
        <taxon>Spiralia</taxon>
        <taxon>Lophotrochozoa</taxon>
        <taxon>Platyhelminthes</taxon>
        <taxon>Trematoda</taxon>
        <taxon>Digenea</taxon>
        <taxon>Opisthorchiida</taxon>
        <taxon>Opisthorchiata</taxon>
        <taxon>Opisthorchiidae</taxon>
        <taxon>Opisthorchis</taxon>
    </lineage>
</organism>
<dbReference type="GeneID" id="20323889"/>
<dbReference type="AlphaFoldDB" id="A0A074Z4W5"/>
<name>A0A074Z4W5_OPIVI</name>